<dbReference type="InParanoid" id="D8U3N8"/>
<name>D8U3N8_VOLCA</name>
<dbReference type="GeneID" id="9622261"/>
<dbReference type="EMBL" id="GL378356">
    <property type="protein sequence ID" value="EFJ45641.1"/>
    <property type="molecule type" value="Genomic_DNA"/>
</dbReference>
<proteinExistence type="predicted"/>
<dbReference type="Proteomes" id="UP000001058">
    <property type="component" value="Unassembled WGS sequence"/>
</dbReference>
<accession>D8U3N8</accession>
<keyword evidence="1" id="KW-0472">Membrane</keyword>
<keyword evidence="3" id="KW-1185">Reference proteome</keyword>
<evidence type="ECO:0000313" key="3">
    <source>
        <dbReference type="Proteomes" id="UP000001058"/>
    </source>
</evidence>
<evidence type="ECO:0000313" key="2">
    <source>
        <dbReference type="EMBL" id="EFJ45641.1"/>
    </source>
</evidence>
<keyword evidence="1" id="KW-0812">Transmembrane</keyword>
<reference evidence="2 3" key="1">
    <citation type="journal article" date="2010" name="Science">
        <title>Genomic analysis of organismal complexity in the multicellular green alga Volvox carteri.</title>
        <authorList>
            <person name="Prochnik S.E."/>
            <person name="Umen J."/>
            <person name="Nedelcu A.M."/>
            <person name="Hallmann A."/>
            <person name="Miller S.M."/>
            <person name="Nishii I."/>
            <person name="Ferris P."/>
            <person name="Kuo A."/>
            <person name="Mitros T."/>
            <person name="Fritz-Laylin L.K."/>
            <person name="Hellsten U."/>
            <person name="Chapman J."/>
            <person name="Simakov O."/>
            <person name="Rensing S.A."/>
            <person name="Terry A."/>
            <person name="Pangilinan J."/>
            <person name="Kapitonov V."/>
            <person name="Jurka J."/>
            <person name="Salamov A."/>
            <person name="Shapiro H."/>
            <person name="Schmutz J."/>
            <person name="Grimwood J."/>
            <person name="Lindquist E."/>
            <person name="Lucas S."/>
            <person name="Grigoriev I.V."/>
            <person name="Schmitt R."/>
            <person name="Kirk D."/>
            <person name="Rokhsar D.S."/>
        </authorList>
    </citation>
    <scope>NUCLEOTIDE SEQUENCE [LARGE SCALE GENOMIC DNA]</scope>
    <source>
        <strain evidence="3">f. Nagariensis / Eve</strain>
    </source>
</reference>
<protein>
    <submittedName>
        <fullName evidence="2">Uncharacterized protein</fullName>
    </submittedName>
</protein>
<dbReference type="AlphaFoldDB" id="D8U3N8"/>
<dbReference type="OrthoDB" id="543587at2759"/>
<dbReference type="RefSeq" id="XP_002953331.1">
    <property type="nucleotide sequence ID" value="XM_002953285.1"/>
</dbReference>
<evidence type="ECO:0000256" key="1">
    <source>
        <dbReference type="SAM" id="Phobius"/>
    </source>
</evidence>
<dbReference type="KEGG" id="vcn:VOLCADRAFT_94011"/>
<organism evidence="3">
    <name type="scientific">Volvox carteri f. nagariensis</name>
    <dbReference type="NCBI Taxonomy" id="3068"/>
    <lineage>
        <taxon>Eukaryota</taxon>
        <taxon>Viridiplantae</taxon>
        <taxon>Chlorophyta</taxon>
        <taxon>core chlorophytes</taxon>
        <taxon>Chlorophyceae</taxon>
        <taxon>CS clade</taxon>
        <taxon>Chlamydomonadales</taxon>
        <taxon>Volvocaceae</taxon>
        <taxon>Volvox</taxon>
    </lineage>
</organism>
<gene>
    <name evidence="2" type="ORF">VOLCADRAFT_94011</name>
</gene>
<sequence length="176" mass="19038">MLDGYSPNAAANYVVAIIIGIIVICGTAVIFLVKAERGPATSPGQHADPKSDYSVGNVQRLRNQFLEAVAPPTPYRRTSIDILRRRYQGCGGESMTTCQAASSDIVISAKSSRAAISPPSHSPLDTMELDTGTVAILDCAGVNRILSCVPLEELENHRLVRVHTCATRDLRRMWDS</sequence>
<keyword evidence="1" id="KW-1133">Transmembrane helix</keyword>
<feature type="transmembrane region" description="Helical" evidence="1">
    <location>
        <begin position="12"/>
        <end position="33"/>
    </location>
</feature>